<dbReference type="InterPro" id="IPR019787">
    <property type="entry name" value="Znf_PHD-finger"/>
</dbReference>
<dbReference type="InterPro" id="IPR001965">
    <property type="entry name" value="Znf_PHD"/>
</dbReference>
<name>A0A1D1XRD8_9ARAE</name>
<dbReference type="InterPro" id="IPR034732">
    <property type="entry name" value="EPHD"/>
</dbReference>
<comment type="subcellular location">
    <subcellularLocation>
        <location evidence="1">Nucleus</location>
    </subcellularLocation>
</comment>
<evidence type="ECO:0000256" key="2">
    <source>
        <dbReference type="ARBA" id="ARBA00022603"/>
    </source>
</evidence>
<feature type="compositionally biased region" description="Low complexity" evidence="14">
    <location>
        <begin position="12"/>
        <end position="23"/>
    </location>
</feature>
<feature type="domain" description="Post-SET" evidence="17">
    <location>
        <begin position="2105"/>
        <end position="2121"/>
    </location>
</feature>
<dbReference type="PANTHER" id="PTHR45838">
    <property type="entry name" value="HISTONE-LYSINE-N-METHYLTRANSFERASE 2 KMT2 FAMILY MEMBER"/>
    <property type="match status" value="1"/>
</dbReference>
<dbReference type="CDD" id="cd15571">
    <property type="entry name" value="ePHD"/>
    <property type="match status" value="1"/>
</dbReference>
<evidence type="ECO:0000256" key="3">
    <source>
        <dbReference type="ARBA" id="ARBA00022679"/>
    </source>
</evidence>
<evidence type="ECO:0000256" key="11">
    <source>
        <dbReference type="ARBA" id="ARBA00023163"/>
    </source>
</evidence>
<evidence type="ECO:0000259" key="17">
    <source>
        <dbReference type="PROSITE" id="PS50868"/>
    </source>
</evidence>
<dbReference type="PANTHER" id="PTHR45838:SF4">
    <property type="entry name" value="HISTONE-LYSINE N-METHYLTRANSFERASE TRITHORAX"/>
    <property type="match status" value="1"/>
</dbReference>
<evidence type="ECO:0000259" key="15">
    <source>
        <dbReference type="PROSITE" id="PS50016"/>
    </source>
</evidence>
<feature type="region of interest" description="Disordered" evidence="14">
    <location>
        <begin position="1313"/>
        <end position="1336"/>
    </location>
</feature>
<keyword evidence="7 13" id="KW-0863">Zinc-finger</keyword>
<evidence type="ECO:0000256" key="8">
    <source>
        <dbReference type="ARBA" id="ARBA00022833"/>
    </source>
</evidence>
<dbReference type="InterPro" id="IPR032308">
    <property type="entry name" value="TDBD"/>
</dbReference>
<feature type="region of interest" description="Disordered" evidence="14">
    <location>
        <begin position="1371"/>
        <end position="1409"/>
    </location>
</feature>
<dbReference type="InterPro" id="IPR013083">
    <property type="entry name" value="Znf_RING/FYVE/PHD"/>
</dbReference>
<dbReference type="GO" id="GO:0032259">
    <property type="term" value="P:methylation"/>
    <property type="evidence" value="ECO:0007669"/>
    <property type="project" value="UniProtKB-KW"/>
</dbReference>
<dbReference type="InterPro" id="IPR011011">
    <property type="entry name" value="Znf_FYVE_PHD"/>
</dbReference>
<keyword evidence="9" id="KW-0156">Chromatin regulator</keyword>
<evidence type="ECO:0000256" key="1">
    <source>
        <dbReference type="ARBA" id="ARBA00004123"/>
    </source>
</evidence>
<dbReference type="Pfam" id="PF13832">
    <property type="entry name" value="zf-HC5HC2H_2"/>
    <property type="match status" value="1"/>
</dbReference>
<keyword evidence="6" id="KW-0677">Repeat</keyword>
<proteinExistence type="predicted"/>
<evidence type="ECO:0000256" key="14">
    <source>
        <dbReference type="SAM" id="MobiDB-lite"/>
    </source>
</evidence>
<dbReference type="PROSITE" id="PS50016">
    <property type="entry name" value="ZF_PHD_2"/>
    <property type="match status" value="1"/>
</dbReference>
<dbReference type="Pfam" id="PF13831">
    <property type="entry name" value="PHD_2"/>
    <property type="match status" value="1"/>
</dbReference>
<feature type="domain" description="PHD-type" evidence="18">
    <location>
        <begin position="1759"/>
        <end position="1872"/>
    </location>
</feature>
<dbReference type="GO" id="GO:0045893">
    <property type="term" value="P:positive regulation of DNA-templated transcription"/>
    <property type="evidence" value="ECO:0007669"/>
    <property type="project" value="TreeGrafter"/>
</dbReference>
<keyword evidence="11" id="KW-0804">Transcription</keyword>
<dbReference type="SUPFAM" id="SSF57903">
    <property type="entry name" value="FYVE/PHD zinc finger"/>
    <property type="match status" value="1"/>
</dbReference>
<feature type="compositionally biased region" description="Low complexity" evidence="14">
    <location>
        <begin position="1372"/>
        <end position="1381"/>
    </location>
</feature>
<evidence type="ECO:0000256" key="10">
    <source>
        <dbReference type="ARBA" id="ARBA00023015"/>
    </source>
</evidence>
<feature type="compositionally biased region" description="Polar residues" evidence="14">
    <location>
        <begin position="427"/>
        <end position="437"/>
    </location>
</feature>
<dbReference type="PROSITE" id="PS50280">
    <property type="entry name" value="SET"/>
    <property type="match status" value="1"/>
</dbReference>
<sequence length="2121" mass="233691">MDDAWQIKCGTAWPPQAAPSASPAQPPPPSMVAASRFLPPASGIQMDVNLNPKVRPFVSLEANVEDPAFAQEPMSFSSLNTGSCKPSKTEMGNSFLALLSGPSQLFPCEFRQLPKSGSSSSTSKLPACAIANAASGVDCSVTVPFMSALSVHRSGDSTASGAEHSPYSMSRLPTITACSQPIQTPIFCNDLQVLGSQFSTSGAGKPVTFRAHPGNERGLAVSPTNNANHNQHQKLNARACPIKQLDAGINTSSHASSFIRGCPRVFCMGKVGELFVSDNGLLGVFCLCHSLRMSVAKFCEHSGSHVVNPGDAVCLENGETVAQWRRLFFLNIGVRVPDDGSGWDWPDVTFMPGSLIRSKANNLPNSKSIEAFQLQEPLAETGRYQGLPNSHTSLYPYMGTSSWEKLLSKFQGNTEHRNSHEGVHKSSIGSTHCDSSVPVTKHRGIEAVKENHAFLNPSILKPNFTTEEQNSGNKLIAHNISVPSKAGNFSTIYPSSWPVKSHGDFCSNGTTISSNTHVLDRDSTSNIELRLGQPSRQNHSFVMSTTSATCPQQYFSQFGPQKQPMHQLISQGSAISRVPEKPMQNLYCAPSQVVTSNGTLSRHAFGNTDVIHVPEQDVAKADVDKNSLISLFLSNFSTSEGKTKSQFGENFTSRTENSVPNLVGCNSLSAKWGMIDFSRNANSGIERKTNMNMPEFSSQREKGKGQRDAIEDEFYTAKSYTNFQNKQAGDLISFVESSDGHSCHNTYFSDRQNSASLHQSFSKLLEEPDAEQFKEFGETSLRAKTDINNGYRSATTASLLESPVSTFFPSNPICISGPKSSGSSKVNIDTRHFVDGNMRFPALKHLAELSNQAHLPASLEMSLQQGQSCHPSTMGTLRKGSKEDLLATNNFRCGQHYSTLQDASRFAFRTLHSCCNCCSCGVAENLCGNTGIIGTNRICNQTGCIQDISPYSKESHVKSASCPACNNDEQSFLRLFRTNDKITELTESEMSGQKQGSIYVPDKCSCSIRSKCLKGCHIFWGEGHPNPSKEYGACGKSHMLLAPAYDMDHVSQDGKRVALGQCDGSRHVIMNDDGLSALGRDIPSMALGNADTITIQSTTEVLPAAGSTDYKCVETAAKNFVEFCEETDSIKEQRMSDIYSACSAPVVTEVSVEENNMDSCIEGSRDTRSVFDVAVDEGSLIEKCGSSDDVLDNTRWDKTVAVEGKVDPQKVSDYASYHTSRNKMDETNQQSGDFINELNLGKSFIPRKKIYQFQDECAVKEMNKDREPVTRGWRAGRKKKATKWRRLDGSFTASGLSLIHQHSTNRNDYLKLQDSSKGMESPGHPGKMTQRVCLSSSKSSDVKHESYALPYAEPHSSRISDSHRRVCKDDVQMQSVDSDSSNRMSKAPSGTKVRRNFTADEKEVKGQEKNPELTENLLKIIPCSIKGCFPGGNCPQDRMIRPVVRGNSGIICNGNLSGKSKPVKIVSLNSVLRLAKRCNISENEKDPRRTSNLQMQNAGCFSLKGETHEFSVTKRENDTGVGTLKSNFNAHLKPRSKETRKRRLSEITGNPKDAKDTPCLPTFGESQCFKSMQAECHLKKSVMAGASDDLVVEHNQHKRNQARQISKCSELPRLRSGKNPPEGHDYAVALCHANDRKFSNKGRKCQQSILDSDAFCSVCGSSNKDDVNYLLECNSCLIRVHQACYGVSKVPKGQWCCRPCRTNSKNIACVLCGYEDGAMTRAVRSQTIVKSLLKTWKVGTGYLPMKSSPLLAGDHAEASNPCFKVHNSITAGALDPTVTQWVHVVCGLWTPGTRCPNVDTMSAFDVSGVLPSTRMVCSLCKRSGGSCIRCRVVDCAVRFHPWCAHQKGLLQSEIEGVDNENVGFYGRCLLHATHHNYHSEGIPMDDGTECPRIKEFSCARTEGYKGRKKERVFLHTLRSPTNDNGRCIVPQEQLNAWLHINGQKSCARRLLKPPASETDYDCRKEYARYKQMKGWMHLVVYKSRIHALGLYTSQFIPRGAMVVEYVGEIVGLRVADKREIEYQSGKKLQYKSACYFFRIDKEHIIDATRKGGIARFVNHSCLPNCAAKVISVRNEKKVVFFAERDINPGEEITYDYHFNHEEEGKKIPCFCNSKNCRRYLN</sequence>
<keyword evidence="12" id="KW-0539">Nucleus</keyword>
<dbReference type="Gene3D" id="3.30.40.10">
    <property type="entry name" value="Zinc/RING finger domain, C3HC4 (zinc finger)"/>
    <property type="match status" value="2"/>
</dbReference>
<evidence type="ECO:0000313" key="19">
    <source>
        <dbReference type="EMBL" id="JAT44934.1"/>
    </source>
</evidence>
<keyword evidence="5" id="KW-0479">Metal-binding</keyword>
<dbReference type="CDD" id="cd10518">
    <property type="entry name" value="SET_SETD1-like"/>
    <property type="match status" value="1"/>
</dbReference>
<dbReference type="PROSITE" id="PS50868">
    <property type="entry name" value="POST_SET"/>
    <property type="match status" value="1"/>
</dbReference>
<evidence type="ECO:0000256" key="7">
    <source>
        <dbReference type="ARBA" id="ARBA00022771"/>
    </source>
</evidence>
<dbReference type="Gene3D" id="2.170.270.10">
    <property type="entry name" value="SET domain"/>
    <property type="match status" value="1"/>
</dbReference>
<feature type="domain" description="PHD-type" evidence="15">
    <location>
        <begin position="1653"/>
        <end position="1703"/>
    </location>
</feature>
<evidence type="ECO:0000256" key="4">
    <source>
        <dbReference type="ARBA" id="ARBA00022691"/>
    </source>
</evidence>
<organism evidence="19">
    <name type="scientific">Anthurium amnicola</name>
    <dbReference type="NCBI Taxonomy" id="1678845"/>
    <lineage>
        <taxon>Eukaryota</taxon>
        <taxon>Viridiplantae</taxon>
        <taxon>Streptophyta</taxon>
        <taxon>Embryophyta</taxon>
        <taxon>Tracheophyta</taxon>
        <taxon>Spermatophyta</taxon>
        <taxon>Magnoliopsida</taxon>
        <taxon>Liliopsida</taxon>
        <taxon>Araceae</taxon>
        <taxon>Pothoideae</taxon>
        <taxon>Potheae</taxon>
        <taxon>Anthurium</taxon>
    </lineage>
</organism>
<dbReference type="FunFam" id="2.170.270.10:FF:000086">
    <property type="entry name" value="Histone-lysine N-methyltransferase"/>
    <property type="match status" value="1"/>
</dbReference>
<protein>
    <submittedName>
        <fullName evidence="19">Histone-lysine N-methyltransferase ATX2</fullName>
    </submittedName>
</protein>
<dbReference type="SMART" id="SM00317">
    <property type="entry name" value="SET"/>
    <property type="match status" value="1"/>
</dbReference>
<keyword evidence="10" id="KW-0805">Transcription regulation</keyword>
<accession>A0A1D1XRD8</accession>
<dbReference type="InterPro" id="IPR003616">
    <property type="entry name" value="Post-SET_dom"/>
</dbReference>
<keyword evidence="2 19" id="KW-0489">Methyltransferase</keyword>
<evidence type="ECO:0000256" key="5">
    <source>
        <dbReference type="ARBA" id="ARBA00022723"/>
    </source>
</evidence>
<evidence type="ECO:0000256" key="12">
    <source>
        <dbReference type="ARBA" id="ARBA00023242"/>
    </source>
</evidence>
<keyword evidence="3 19" id="KW-0808">Transferase</keyword>
<dbReference type="Pfam" id="PF00856">
    <property type="entry name" value="SET"/>
    <property type="match status" value="1"/>
</dbReference>
<dbReference type="SUPFAM" id="SSF82199">
    <property type="entry name" value="SET domain"/>
    <property type="match status" value="1"/>
</dbReference>
<dbReference type="EMBL" id="GDJX01023002">
    <property type="protein sequence ID" value="JAT44934.1"/>
    <property type="molecule type" value="Transcribed_RNA"/>
</dbReference>
<dbReference type="CDD" id="cd15492">
    <property type="entry name" value="PHD_BRPF_JADE_like"/>
    <property type="match status" value="1"/>
</dbReference>
<dbReference type="PROSITE" id="PS51805">
    <property type="entry name" value="EPHD"/>
    <property type="match status" value="1"/>
</dbReference>
<keyword evidence="4" id="KW-0949">S-adenosyl-L-methionine</keyword>
<dbReference type="GO" id="GO:0008270">
    <property type="term" value="F:zinc ion binding"/>
    <property type="evidence" value="ECO:0007669"/>
    <property type="project" value="UniProtKB-KW"/>
</dbReference>
<evidence type="ECO:0000256" key="9">
    <source>
        <dbReference type="ARBA" id="ARBA00022853"/>
    </source>
</evidence>
<evidence type="ECO:0000259" key="16">
    <source>
        <dbReference type="PROSITE" id="PS50280"/>
    </source>
</evidence>
<reference evidence="19" key="1">
    <citation type="submission" date="2015-07" db="EMBL/GenBank/DDBJ databases">
        <title>Transcriptome Assembly of Anthurium amnicola.</title>
        <authorList>
            <person name="Suzuki J."/>
        </authorList>
    </citation>
    <scope>NUCLEOTIDE SEQUENCE</scope>
</reference>
<dbReference type="SMART" id="SM00508">
    <property type="entry name" value="PostSET"/>
    <property type="match status" value="1"/>
</dbReference>
<dbReference type="Pfam" id="PF16135">
    <property type="entry name" value="TDBD"/>
    <property type="match status" value="1"/>
</dbReference>
<gene>
    <name evidence="19" type="primary">ATX2_1</name>
    <name evidence="19" type="ORF">g.88838</name>
</gene>
<evidence type="ECO:0000259" key="18">
    <source>
        <dbReference type="PROSITE" id="PS51805"/>
    </source>
</evidence>
<feature type="domain" description="SET" evidence="16">
    <location>
        <begin position="1976"/>
        <end position="2097"/>
    </location>
</feature>
<dbReference type="GO" id="GO:0035097">
    <property type="term" value="C:histone methyltransferase complex"/>
    <property type="evidence" value="ECO:0007669"/>
    <property type="project" value="TreeGrafter"/>
</dbReference>
<dbReference type="InterPro" id="IPR001214">
    <property type="entry name" value="SET_dom"/>
</dbReference>
<dbReference type="SMART" id="SM00249">
    <property type="entry name" value="PHD"/>
    <property type="match status" value="2"/>
</dbReference>
<evidence type="ECO:0000256" key="6">
    <source>
        <dbReference type="ARBA" id="ARBA00022737"/>
    </source>
</evidence>
<feature type="compositionally biased region" description="Basic and acidic residues" evidence="14">
    <location>
        <begin position="1397"/>
        <end position="1409"/>
    </location>
</feature>
<dbReference type="GO" id="GO:0042800">
    <property type="term" value="F:histone H3K4 methyltransferase activity"/>
    <property type="evidence" value="ECO:0007669"/>
    <property type="project" value="TreeGrafter"/>
</dbReference>
<evidence type="ECO:0000256" key="13">
    <source>
        <dbReference type="PROSITE-ProRule" id="PRU00146"/>
    </source>
</evidence>
<feature type="region of interest" description="Disordered" evidence="14">
    <location>
        <begin position="416"/>
        <end position="437"/>
    </location>
</feature>
<feature type="region of interest" description="Disordered" evidence="14">
    <location>
        <begin position="12"/>
        <end position="33"/>
    </location>
</feature>
<dbReference type="InterPro" id="IPR046341">
    <property type="entry name" value="SET_dom_sf"/>
</dbReference>
<keyword evidence="8" id="KW-0862">Zinc</keyword>